<name>A0A2S1LM73_9FLAO</name>
<reference evidence="9 10" key="1">
    <citation type="submission" date="2017-04" db="EMBL/GenBank/DDBJ databases">
        <title>Complete genome sequence of Flavobacterium kingsejong AJ004.</title>
        <authorList>
            <person name="Lee P.C."/>
        </authorList>
    </citation>
    <scope>NUCLEOTIDE SEQUENCE [LARGE SCALE GENOMIC DNA]</scope>
    <source>
        <strain evidence="9 10">AJ004</strain>
    </source>
</reference>
<feature type="transmembrane region" description="Helical" evidence="7">
    <location>
        <begin position="234"/>
        <end position="261"/>
    </location>
</feature>
<keyword evidence="6" id="KW-0456">Lyase</keyword>
<dbReference type="InterPro" id="IPR011020">
    <property type="entry name" value="HTTM-like"/>
</dbReference>
<dbReference type="InterPro" id="IPR007782">
    <property type="entry name" value="VKG_COase"/>
</dbReference>
<dbReference type="SMART" id="SM00752">
    <property type="entry name" value="HTTM"/>
    <property type="match status" value="1"/>
</dbReference>
<dbReference type="KEGG" id="fki:FK004_06235"/>
<evidence type="ECO:0000256" key="7">
    <source>
        <dbReference type="SAM" id="Phobius"/>
    </source>
</evidence>
<comment type="subcellular location">
    <subcellularLocation>
        <location evidence="1">Endomembrane system</location>
        <topology evidence="1">Multi-pass membrane protein</topology>
    </subcellularLocation>
</comment>
<dbReference type="GO" id="GO:0008488">
    <property type="term" value="F:gamma-glutamyl carboxylase activity"/>
    <property type="evidence" value="ECO:0007669"/>
    <property type="project" value="InterPro"/>
</dbReference>
<dbReference type="RefSeq" id="WP_108736482.1">
    <property type="nucleotide sequence ID" value="NZ_CP020919.1"/>
</dbReference>
<keyword evidence="5" id="KW-1015">Disulfide bond</keyword>
<dbReference type="InterPro" id="IPR053934">
    <property type="entry name" value="HTTM_dom"/>
</dbReference>
<feature type="transmembrane region" description="Helical" evidence="7">
    <location>
        <begin position="289"/>
        <end position="306"/>
    </location>
</feature>
<dbReference type="InterPro" id="IPR053935">
    <property type="entry name" value="VKGC_lumenal_dom"/>
</dbReference>
<feature type="transmembrane region" description="Helical" evidence="7">
    <location>
        <begin position="12"/>
        <end position="38"/>
    </location>
</feature>
<evidence type="ECO:0000256" key="4">
    <source>
        <dbReference type="ARBA" id="ARBA00023136"/>
    </source>
</evidence>
<organism evidence="9 10">
    <name type="scientific">Flavobacterium kingsejongi</name>
    <dbReference type="NCBI Taxonomy" id="1678728"/>
    <lineage>
        <taxon>Bacteria</taxon>
        <taxon>Pseudomonadati</taxon>
        <taxon>Bacteroidota</taxon>
        <taxon>Flavobacteriia</taxon>
        <taxon>Flavobacteriales</taxon>
        <taxon>Flavobacteriaceae</taxon>
        <taxon>Flavobacterium</taxon>
    </lineage>
</organism>
<evidence type="ECO:0000313" key="9">
    <source>
        <dbReference type="EMBL" id="AWG24855.1"/>
    </source>
</evidence>
<sequence length="441" mass="51894">MKNRLFQSIDNAPLIVFRIFLGLLLALESFGSILTGWVKNVYVAPKFFFQHIGFEWLQPLPGNGMYYYYAIMGILGLCIMAGYRYRWTLSLFTLLWTGVYLMQKTSYNNHYYLLILVCLMMIFLPANRYASLDVRRNPKIRSLTMPRWCSVVMIAMVGILYFYATVSKLYPDWLDGTFTKNLLQGKTDIPFFKTLFNTKAFYLFIAYAGIAFDLLIIPMLLWRKTRNFALIASLIFHLFNAVTLQIGIFPFFALSFALFFYPPDTIRKIFLRKKPVAETGTPDYQYKAIVYYFFIPFLFLQLVLPLRHYAIKGDVLWTEEGHRLSWRMMLRSRRGYCFFRVVDKETQEPTIYNLQRNLLPKQIGFVSDKPDGIWQMAQHIKKEYQKRGIDVAVYADSKISINGSPYKTFIDPEVDLATAKWDCFFHNDWILLYDKHGNRLP</sequence>
<dbReference type="EMBL" id="CP020919">
    <property type="protein sequence ID" value="AWG24855.1"/>
    <property type="molecule type" value="Genomic_DNA"/>
</dbReference>
<dbReference type="PANTHER" id="PTHR12639:SF7">
    <property type="entry name" value="HTTM DOMAIN-CONTAINING PROTEIN"/>
    <property type="match status" value="1"/>
</dbReference>
<feature type="transmembrane region" description="Helical" evidence="7">
    <location>
        <begin position="109"/>
        <end position="127"/>
    </location>
</feature>
<dbReference type="PANTHER" id="PTHR12639">
    <property type="entry name" value="VITAMIN K-DEPENDENT GAMMA-CARBOXYLASE"/>
    <property type="match status" value="1"/>
</dbReference>
<keyword evidence="4 7" id="KW-0472">Membrane</keyword>
<evidence type="ECO:0000256" key="1">
    <source>
        <dbReference type="ARBA" id="ARBA00004127"/>
    </source>
</evidence>
<dbReference type="OrthoDB" id="341137at2"/>
<dbReference type="AlphaFoldDB" id="A0A2S1LM73"/>
<proteinExistence type="predicted"/>
<gene>
    <name evidence="9" type="ORF">FK004_06235</name>
</gene>
<feature type="transmembrane region" description="Helical" evidence="7">
    <location>
        <begin position="66"/>
        <end position="82"/>
    </location>
</feature>
<keyword evidence="3 7" id="KW-1133">Transmembrane helix</keyword>
<feature type="domain" description="HTTM-like" evidence="8">
    <location>
        <begin position="6"/>
        <end position="265"/>
    </location>
</feature>
<dbReference type="Proteomes" id="UP000244677">
    <property type="component" value="Chromosome"/>
</dbReference>
<evidence type="ECO:0000256" key="6">
    <source>
        <dbReference type="ARBA" id="ARBA00023239"/>
    </source>
</evidence>
<keyword evidence="10" id="KW-1185">Reference proteome</keyword>
<protein>
    <recommendedName>
        <fullName evidence="8">HTTM-like domain-containing protein</fullName>
    </recommendedName>
</protein>
<evidence type="ECO:0000313" key="10">
    <source>
        <dbReference type="Proteomes" id="UP000244677"/>
    </source>
</evidence>
<keyword evidence="2 7" id="KW-0812">Transmembrane</keyword>
<dbReference type="GO" id="GO:0012505">
    <property type="term" value="C:endomembrane system"/>
    <property type="evidence" value="ECO:0007669"/>
    <property type="project" value="UniProtKB-SubCell"/>
</dbReference>
<evidence type="ECO:0000256" key="2">
    <source>
        <dbReference type="ARBA" id="ARBA00022692"/>
    </source>
</evidence>
<evidence type="ECO:0000259" key="8">
    <source>
        <dbReference type="SMART" id="SM00752"/>
    </source>
</evidence>
<dbReference type="GO" id="GO:0019842">
    <property type="term" value="F:vitamin binding"/>
    <property type="evidence" value="ECO:0007669"/>
    <property type="project" value="TreeGrafter"/>
</dbReference>
<accession>A0A2S1LM73</accession>
<evidence type="ECO:0000256" key="3">
    <source>
        <dbReference type="ARBA" id="ARBA00022989"/>
    </source>
</evidence>
<dbReference type="Pfam" id="PF05090">
    <property type="entry name" value="HTTM"/>
    <property type="match status" value="1"/>
</dbReference>
<evidence type="ECO:0000256" key="5">
    <source>
        <dbReference type="ARBA" id="ARBA00023157"/>
    </source>
</evidence>
<feature type="transmembrane region" description="Helical" evidence="7">
    <location>
        <begin position="200"/>
        <end position="222"/>
    </location>
</feature>
<feature type="transmembrane region" description="Helical" evidence="7">
    <location>
        <begin position="148"/>
        <end position="166"/>
    </location>
</feature>
<dbReference type="Pfam" id="PF22777">
    <property type="entry name" value="VKGC_lumenal_dom"/>
    <property type="match status" value="1"/>
</dbReference>